<gene>
    <name evidence="2" type="ORF">E0L32_001383</name>
</gene>
<dbReference type="AlphaFoldDB" id="A0A507AU06"/>
<dbReference type="GeneID" id="41968830"/>
<dbReference type="EMBL" id="SKBQ01000005">
    <property type="protein sequence ID" value="TPX10186.1"/>
    <property type="molecule type" value="Genomic_DNA"/>
</dbReference>
<dbReference type="OrthoDB" id="1523883at2759"/>
<evidence type="ECO:0008006" key="4">
    <source>
        <dbReference type="Google" id="ProtNLM"/>
    </source>
</evidence>
<keyword evidence="1" id="KW-1133">Transmembrane helix</keyword>
<reference evidence="2 3" key="1">
    <citation type="submission" date="2019-06" db="EMBL/GenBank/DDBJ databases">
        <title>Draft genome sequence of the filamentous fungus Phialemoniopsis curvata isolated from diesel fuel.</title>
        <authorList>
            <person name="Varaljay V.A."/>
            <person name="Lyon W.J."/>
            <person name="Crouch A.L."/>
            <person name="Drake C.E."/>
            <person name="Hollomon J.M."/>
            <person name="Nadeau L.J."/>
            <person name="Nunn H.S."/>
            <person name="Stevenson B.S."/>
            <person name="Bojanowski C.L."/>
            <person name="Crookes-Goodson W.J."/>
        </authorList>
    </citation>
    <scope>NUCLEOTIDE SEQUENCE [LARGE SCALE GENOMIC DNA]</scope>
    <source>
        <strain evidence="2 3">D216</strain>
    </source>
</reference>
<keyword evidence="1" id="KW-0812">Transmembrane</keyword>
<keyword evidence="3" id="KW-1185">Reference proteome</keyword>
<protein>
    <recommendedName>
        <fullName evidence="4">Integral membrane protein</fullName>
    </recommendedName>
</protein>
<organism evidence="2 3">
    <name type="scientific">Thyridium curvatum</name>
    <dbReference type="NCBI Taxonomy" id="1093900"/>
    <lineage>
        <taxon>Eukaryota</taxon>
        <taxon>Fungi</taxon>
        <taxon>Dikarya</taxon>
        <taxon>Ascomycota</taxon>
        <taxon>Pezizomycotina</taxon>
        <taxon>Sordariomycetes</taxon>
        <taxon>Sordariomycetidae</taxon>
        <taxon>Thyridiales</taxon>
        <taxon>Thyridiaceae</taxon>
        <taxon>Thyridium</taxon>
    </lineage>
</organism>
<name>A0A507AU06_9PEZI</name>
<evidence type="ECO:0000256" key="1">
    <source>
        <dbReference type="SAM" id="Phobius"/>
    </source>
</evidence>
<evidence type="ECO:0000313" key="3">
    <source>
        <dbReference type="Proteomes" id="UP000319257"/>
    </source>
</evidence>
<dbReference type="RefSeq" id="XP_030991897.1">
    <property type="nucleotide sequence ID" value="XM_031135456.1"/>
</dbReference>
<dbReference type="InParanoid" id="A0A507AU06"/>
<feature type="transmembrane region" description="Helical" evidence="1">
    <location>
        <begin position="58"/>
        <end position="79"/>
    </location>
</feature>
<feature type="transmembrane region" description="Helical" evidence="1">
    <location>
        <begin position="91"/>
        <end position="110"/>
    </location>
</feature>
<dbReference type="Proteomes" id="UP000319257">
    <property type="component" value="Unassembled WGS sequence"/>
</dbReference>
<comment type="caution">
    <text evidence="2">The sequence shown here is derived from an EMBL/GenBank/DDBJ whole genome shotgun (WGS) entry which is preliminary data.</text>
</comment>
<proteinExistence type="predicted"/>
<accession>A0A507AU06</accession>
<dbReference type="STRING" id="1093900.A0A507AU06"/>
<evidence type="ECO:0000313" key="2">
    <source>
        <dbReference type="EMBL" id="TPX10186.1"/>
    </source>
</evidence>
<sequence length="162" mass="17792">MASKQFFDPLTLLRVAPLVTSTCSLWYCVDQDLFLGQFVKPHNREKGKEILPGYWKTFLSPGLAVIFGLYGASLGAGVANALRGRPAVSRFYAIGAAFTAAHFLFVPLVMPKIQGMVDDEPKGQACEHQQGWLKVHRIRSLVVDLPGWLCFLAAALESVKAI</sequence>
<keyword evidence="1" id="KW-0472">Membrane</keyword>